<organism evidence="1 2">
    <name type="scientific">Bacillus songklensis</name>
    <dbReference type="NCBI Taxonomy" id="1069116"/>
    <lineage>
        <taxon>Bacteria</taxon>
        <taxon>Bacillati</taxon>
        <taxon>Bacillota</taxon>
        <taxon>Bacilli</taxon>
        <taxon>Bacillales</taxon>
        <taxon>Bacillaceae</taxon>
        <taxon>Bacillus</taxon>
    </lineage>
</organism>
<name>A0ABV8B6K1_9BACI</name>
<accession>A0ABV8B6K1</accession>
<sequence>MELLTGKPLFGFMGRSETTERLVAAAGQSRKAKKCYKNAGVV</sequence>
<dbReference type="EMBL" id="JBHRZT010000068">
    <property type="protein sequence ID" value="MFC3885157.1"/>
    <property type="molecule type" value="Genomic_DNA"/>
</dbReference>
<evidence type="ECO:0000313" key="1">
    <source>
        <dbReference type="EMBL" id="MFC3885157.1"/>
    </source>
</evidence>
<comment type="caution">
    <text evidence="1">The sequence shown here is derived from an EMBL/GenBank/DDBJ whole genome shotgun (WGS) entry which is preliminary data.</text>
</comment>
<protein>
    <submittedName>
        <fullName evidence="1">Uncharacterized protein</fullName>
    </submittedName>
</protein>
<proteinExistence type="predicted"/>
<evidence type="ECO:0000313" key="2">
    <source>
        <dbReference type="Proteomes" id="UP001595752"/>
    </source>
</evidence>
<gene>
    <name evidence="1" type="ORF">ACFOU2_17460</name>
</gene>
<reference evidence="2" key="1">
    <citation type="journal article" date="2019" name="Int. J. Syst. Evol. Microbiol.">
        <title>The Global Catalogue of Microorganisms (GCM) 10K type strain sequencing project: providing services to taxonomists for standard genome sequencing and annotation.</title>
        <authorList>
            <consortium name="The Broad Institute Genomics Platform"/>
            <consortium name="The Broad Institute Genome Sequencing Center for Infectious Disease"/>
            <person name="Wu L."/>
            <person name="Ma J."/>
        </authorList>
    </citation>
    <scope>NUCLEOTIDE SEQUENCE [LARGE SCALE GENOMIC DNA]</scope>
    <source>
        <strain evidence="2">CCUG 61889</strain>
    </source>
</reference>
<dbReference type="Proteomes" id="UP001595752">
    <property type="component" value="Unassembled WGS sequence"/>
</dbReference>
<keyword evidence="2" id="KW-1185">Reference proteome</keyword>